<organism evidence="9 10">
    <name type="scientific">Rhizoctonia solani</name>
    <dbReference type="NCBI Taxonomy" id="456999"/>
    <lineage>
        <taxon>Eukaryota</taxon>
        <taxon>Fungi</taxon>
        <taxon>Dikarya</taxon>
        <taxon>Basidiomycota</taxon>
        <taxon>Agaricomycotina</taxon>
        <taxon>Agaricomycetes</taxon>
        <taxon>Cantharellales</taxon>
        <taxon>Ceratobasidiaceae</taxon>
        <taxon>Rhizoctonia</taxon>
    </lineage>
</organism>
<keyword evidence="3" id="KW-0479">Metal-binding</keyword>
<evidence type="ECO:0000313" key="9">
    <source>
        <dbReference type="EMBL" id="CAE6429815.1"/>
    </source>
</evidence>
<keyword evidence="6" id="KW-0408">Iron</keyword>
<keyword evidence="5" id="KW-0560">Oxidoreductase</keyword>
<evidence type="ECO:0000256" key="3">
    <source>
        <dbReference type="ARBA" id="ARBA00022723"/>
    </source>
</evidence>
<evidence type="ECO:0000259" key="7">
    <source>
        <dbReference type="Pfam" id="PF02668"/>
    </source>
</evidence>
<dbReference type="Gene3D" id="3.30.2020.30">
    <property type="match status" value="1"/>
</dbReference>
<dbReference type="InterPro" id="IPR003819">
    <property type="entry name" value="TauD/TfdA-like"/>
</dbReference>
<dbReference type="GO" id="GO:0016706">
    <property type="term" value="F:2-oxoglutarate-dependent dioxygenase activity"/>
    <property type="evidence" value="ECO:0007669"/>
    <property type="project" value="UniProtKB-ARBA"/>
</dbReference>
<evidence type="ECO:0000256" key="5">
    <source>
        <dbReference type="ARBA" id="ARBA00023002"/>
    </source>
</evidence>
<dbReference type="Pfam" id="PF02668">
    <property type="entry name" value="TauD"/>
    <property type="match status" value="1"/>
</dbReference>
<dbReference type="InterPro" id="IPR038492">
    <property type="entry name" value="GBBH-like_N_sf"/>
</dbReference>
<dbReference type="Pfam" id="PF06155">
    <property type="entry name" value="GBBH-like_N"/>
    <property type="match status" value="1"/>
</dbReference>
<dbReference type="GO" id="GO:0045329">
    <property type="term" value="P:carnitine biosynthetic process"/>
    <property type="evidence" value="ECO:0007669"/>
    <property type="project" value="TreeGrafter"/>
</dbReference>
<gene>
    <name evidence="9" type="ORF">RDB_LOCUS58773</name>
</gene>
<dbReference type="GO" id="GO:0005739">
    <property type="term" value="C:mitochondrion"/>
    <property type="evidence" value="ECO:0007669"/>
    <property type="project" value="TreeGrafter"/>
</dbReference>
<comment type="similarity">
    <text evidence="2">Belongs to the gamma-BBH/TMLD family.</text>
</comment>
<evidence type="ECO:0000256" key="1">
    <source>
        <dbReference type="ARBA" id="ARBA00001954"/>
    </source>
</evidence>
<dbReference type="InterPro" id="IPR042098">
    <property type="entry name" value="TauD-like_sf"/>
</dbReference>
<dbReference type="EMBL" id="CAJMWQ010001027">
    <property type="protein sequence ID" value="CAE6429815.1"/>
    <property type="molecule type" value="Genomic_DNA"/>
</dbReference>
<name>A0A8H2XLS9_9AGAM</name>
<reference evidence="9" key="1">
    <citation type="submission" date="2021-01" db="EMBL/GenBank/DDBJ databases">
        <authorList>
            <person name="Kaushik A."/>
        </authorList>
    </citation>
    <scope>NUCLEOTIDE SEQUENCE</scope>
    <source>
        <strain evidence="9">AG1-1B</strain>
    </source>
</reference>
<evidence type="ECO:0000259" key="8">
    <source>
        <dbReference type="Pfam" id="PF06155"/>
    </source>
</evidence>
<proteinExistence type="inferred from homology"/>
<dbReference type="GO" id="GO:0046872">
    <property type="term" value="F:metal ion binding"/>
    <property type="evidence" value="ECO:0007669"/>
    <property type="project" value="UniProtKB-KW"/>
</dbReference>
<sequence length="434" mass="48988">MIRLPVLRSIRPCPKLSRALATVQHSSGSLFLTHDKNSLQLSGSQLTRPLSLPYAWLRDSCQCPRCVHPSTKQKLARTGDFLSSAPRSISLQSEGLAVSWAGDSEKDSVHESQYPLSFLQRYAEPTGQSLHVSHFDNLLNRRPWDLSTLPAPLFIQYEDFLKDPLPGFVRTLRDGFMLLRGVPTEHTEYGHTAPSAVEPLAHMFGIVRETMYGRLWDVVSKKASTNIAFTNLKLDLHMDLMYLEHPPHIQFLHCIKTQVKGGSSVFVDALKAAQDLWHQDRGAFDLLASTPIPFHYENDGHHLHHSHTTIQLAPDQARTTNGPPEILNINYCPPFQAPLPINTPLSVYSALGKFAELLSRPEARLEQLLEPSDCAVFDNRRVLHARTAFWDERAKEGDEQETNRWLKGCYVERDEVLNRARGMLAAREGSCDYA</sequence>
<dbReference type="InterPro" id="IPR010376">
    <property type="entry name" value="GBBH-like_N"/>
</dbReference>
<feature type="domain" description="TauD/TfdA-like" evidence="7">
    <location>
        <begin position="168"/>
        <end position="410"/>
    </location>
</feature>
<evidence type="ECO:0000256" key="4">
    <source>
        <dbReference type="ARBA" id="ARBA00022964"/>
    </source>
</evidence>
<dbReference type="SUPFAM" id="SSF51197">
    <property type="entry name" value="Clavaminate synthase-like"/>
    <property type="match status" value="1"/>
</dbReference>
<comment type="cofactor">
    <cofactor evidence="1">
        <name>Fe(2+)</name>
        <dbReference type="ChEBI" id="CHEBI:29033"/>
    </cofactor>
</comment>
<dbReference type="Gene3D" id="3.60.130.10">
    <property type="entry name" value="Clavaminate synthase-like"/>
    <property type="match status" value="1"/>
</dbReference>
<feature type="domain" description="Gamma-butyrobetaine hydroxylase-like N-terminal" evidence="8">
    <location>
        <begin position="50"/>
        <end position="119"/>
    </location>
</feature>
<keyword evidence="4" id="KW-0223">Dioxygenase</keyword>
<dbReference type="PANTHER" id="PTHR10696:SF25">
    <property type="entry name" value="OXIDOREDUCTASE AIM17-RELATED"/>
    <property type="match status" value="1"/>
</dbReference>
<dbReference type="Proteomes" id="UP000663826">
    <property type="component" value="Unassembled WGS sequence"/>
</dbReference>
<evidence type="ECO:0000256" key="2">
    <source>
        <dbReference type="ARBA" id="ARBA00008654"/>
    </source>
</evidence>
<dbReference type="InterPro" id="IPR050411">
    <property type="entry name" value="AlphaKG_dependent_hydroxylases"/>
</dbReference>
<dbReference type="AlphaFoldDB" id="A0A8H2XLS9"/>
<dbReference type="CDD" id="cd00250">
    <property type="entry name" value="CAS_like"/>
    <property type="match status" value="1"/>
</dbReference>
<dbReference type="PANTHER" id="PTHR10696">
    <property type="entry name" value="GAMMA-BUTYROBETAINE HYDROXYLASE-RELATED"/>
    <property type="match status" value="1"/>
</dbReference>
<evidence type="ECO:0000313" key="10">
    <source>
        <dbReference type="Proteomes" id="UP000663826"/>
    </source>
</evidence>
<accession>A0A8H2XLS9</accession>
<evidence type="ECO:0000256" key="6">
    <source>
        <dbReference type="ARBA" id="ARBA00023004"/>
    </source>
</evidence>
<comment type="caution">
    <text evidence="9">The sequence shown here is derived from an EMBL/GenBank/DDBJ whole genome shotgun (WGS) entry which is preliminary data.</text>
</comment>
<protein>
    <recommendedName>
        <fullName evidence="11">Gamma-butyrobetaine dioxygenase</fullName>
    </recommendedName>
</protein>
<evidence type="ECO:0008006" key="11">
    <source>
        <dbReference type="Google" id="ProtNLM"/>
    </source>
</evidence>